<proteinExistence type="predicted"/>
<comment type="caution">
    <text evidence="2">The sequence shown here is derived from an EMBL/GenBank/DDBJ whole genome shotgun (WGS) entry which is preliminary data.</text>
</comment>
<dbReference type="SUPFAM" id="SSF55729">
    <property type="entry name" value="Acyl-CoA N-acyltransferases (Nat)"/>
    <property type="match status" value="1"/>
</dbReference>
<gene>
    <name evidence="2" type="ORF">KC678_01730</name>
</gene>
<protein>
    <submittedName>
        <fullName evidence="2">GNAT family N-acetyltransferase</fullName>
    </submittedName>
</protein>
<evidence type="ECO:0000313" key="2">
    <source>
        <dbReference type="EMBL" id="MCA9380960.1"/>
    </source>
</evidence>
<dbReference type="Proteomes" id="UP000775877">
    <property type="component" value="Unassembled WGS sequence"/>
</dbReference>
<dbReference type="CDD" id="cd04301">
    <property type="entry name" value="NAT_SF"/>
    <property type="match status" value="1"/>
</dbReference>
<dbReference type="Pfam" id="PF00583">
    <property type="entry name" value="Acetyltransf_1"/>
    <property type="match status" value="1"/>
</dbReference>
<reference evidence="2" key="2">
    <citation type="journal article" date="2021" name="Microbiome">
        <title>Successional dynamics and alternative stable states in a saline activated sludge microbial community over 9 years.</title>
        <authorList>
            <person name="Wang Y."/>
            <person name="Ye J."/>
            <person name="Ju F."/>
            <person name="Liu L."/>
            <person name="Boyd J.A."/>
            <person name="Deng Y."/>
            <person name="Parks D.H."/>
            <person name="Jiang X."/>
            <person name="Yin X."/>
            <person name="Woodcroft B.J."/>
            <person name="Tyson G.W."/>
            <person name="Hugenholtz P."/>
            <person name="Polz M.F."/>
            <person name="Zhang T."/>
        </authorList>
    </citation>
    <scope>NUCLEOTIDE SEQUENCE</scope>
    <source>
        <strain evidence="2">HKST-UBA13</strain>
    </source>
</reference>
<accession>A0A955L1M2</accession>
<sequence>MTEISSLEAKEAVELIESGHHPEWIDLINNGFGGTPEGNSLENAIHEVNFPNRATIFVAKDGDKIIGYAAVMRYANNDDDKRGKLMRKAMLNLFGFIPEDEFIGVEISSIAVDEKYRGQGIGMRLYQQVVKELNPCFINGFTKNPIAVGARIKALPEYEVFWGGIPLTSDDYAFGQTVQSLYFMTKTPAEIYQVKKEKQVVSLQAQDVDIISTDLVDTSILTNEKFKIVCNAINEIQRERDDRTVFAPLICVRKDLSKKIKEQ</sequence>
<dbReference type="AlphaFoldDB" id="A0A955L1M2"/>
<dbReference type="InterPro" id="IPR000182">
    <property type="entry name" value="GNAT_dom"/>
</dbReference>
<evidence type="ECO:0000313" key="3">
    <source>
        <dbReference type="Proteomes" id="UP000775877"/>
    </source>
</evidence>
<dbReference type="GO" id="GO:0016747">
    <property type="term" value="F:acyltransferase activity, transferring groups other than amino-acyl groups"/>
    <property type="evidence" value="ECO:0007669"/>
    <property type="project" value="InterPro"/>
</dbReference>
<reference evidence="2" key="1">
    <citation type="submission" date="2020-04" db="EMBL/GenBank/DDBJ databases">
        <authorList>
            <person name="Zhang T."/>
        </authorList>
    </citation>
    <scope>NUCLEOTIDE SEQUENCE</scope>
    <source>
        <strain evidence="2">HKST-UBA13</strain>
    </source>
</reference>
<dbReference type="EMBL" id="JAGQLJ010000037">
    <property type="protein sequence ID" value="MCA9380960.1"/>
    <property type="molecule type" value="Genomic_DNA"/>
</dbReference>
<evidence type="ECO:0000259" key="1">
    <source>
        <dbReference type="PROSITE" id="PS51186"/>
    </source>
</evidence>
<dbReference type="Gene3D" id="3.40.630.30">
    <property type="match status" value="1"/>
</dbReference>
<name>A0A955L1M2_9BACT</name>
<feature type="domain" description="N-acetyltransferase" evidence="1">
    <location>
        <begin position="11"/>
        <end position="197"/>
    </location>
</feature>
<dbReference type="InterPro" id="IPR016181">
    <property type="entry name" value="Acyl_CoA_acyltransferase"/>
</dbReference>
<dbReference type="PROSITE" id="PS51186">
    <property type="entry name" value="GNAT"/>
    <property type="match status" value="1"/>
</dbReference>
<organism evidence="2 3">
    <name type="scientific">Candidatus Dojkabacteria bacterium</name>
    <dbReference type="NCBI Taxonomy" id="2099670"/>
    <lineage>
        <taxon>Bacteria</taxon>
        <taxon>Candidatus Dojkabacteria</taxon>
    </lineage>
</organism>